<name>A0A5R9EJH5_9LACT</name>
<organism evidence="1 2">
    <name type="scientific">Ruoffia tabacinasalis</name>
    <dbReference type="NCBI Taxonomy" id="87458"/>
    <lineage>
        <taxon>Bacteria</taxon>
        <taxon>Bacillati</taxon>
        <taxon>Bacillota</taxon>
        <taxon>Bacilli</taxon>
        <taxon>Lactobacillales</taxon>
        <taxon>Aerococcaceae</taxon>
        <taxon>Ruoffia</taxon>
    </lineage>
</organism>
<gene>
    <name evidence="1" type="ORF">FEZ33_02525</name>
</gene>
<proteinExistence type="predicted"/>
<protein>
    <submittedName>
        <fullName evidence="1">Uncharacterized protein</fullName>
    </submittedName>
</protein>
<dbReference type="AlphaFoldDB" id="A0A5R9EJH5"/>
<accession>A0A5R9EJH5</accession>
<dbReference type="Proteomes" id="UP000306420">
    <property type="component" value="Unassembled WGS sequence"/>
</dbReference>
<dbReference type="RefSeq" id="WP_138403823.1">
    <property type="nucleotide sequence ID" value="NZ_CP144682.1"/>
</dbReference>
<comment type="caution">
    <text evidence="1">The sequence shown here is derived from an EMBL/GenBank/DDBJ whole genome shotgun (WGS) entry which is preliminary data.</text>
</comment>
<reference evidence="1 2" key="1">
    <citation type="submission" date="2019-05" db="EMBL/GenBank/DDBJ databases">
        <title>The metagenome of a microbial culture collection derived from dairy environment covers the genomic content of the human microbiome.</title>
        <authorList>
            <person name="Roder T."/>
            <person name="Wuthrich D."/>
            <person name="Sattari Z."/>
            <person name="Von Ah U."/>
            <person name="Bar C."/>
            <person name="Ronchi F."/>
            <person name="Macpherson A.J."/>
            <person name="Ganal-Vonarburg S.C."/>
            <person name="Bruggmann R."/>
            <person name="Vergeres G."/>
        </authorList>
    </citation>
    <scope>NUCLEOTIDE SEQUENCE [LARGE SCALE GENOMIC DNA]</scope>
    <source>
        <strain evidence="1 2">FAM 24227</strain>
    </source>
</reference>
<evidence type="ECO:0000313" key="1">
    <source>
        <dbReference type="EMBL" id="TLQ49113.1"/>
    </source>
</evidence>
<dbReference type="EMBL" id="VBSP01000004">
    <property type="protein sequence ID" value="TLQ49113.1"/>
    <property type="molecule type" value="Genomic_DNA"/>
</dbReference>
<sequence length="218" mass="24875">MNKLIKLIILLGLIVTQVQIVSAQIFDYDGTYLTDDETQVISGFHFDQKNNTVVVITQNSPTMNPTNLSNRTRLSNIQTYIDDHIDFNSMTNEEVSSFNEKHGIDYAEAYRATADIVANSGGETWRFIFDLQNPGILNLASFNFSSNSAQGRTPHVLYINEPNIKFNRNLWEVSMYDISTPLLRFEANTNTTYIKDDYGVVYNLETDVPDDLDFLLFD</sequence>
<evidence type="ECO:0000313" key="2">
    <source>
        <dbReference type="Proteomes" id="UP000306420"/>
    </source>
</evidence>